<keyword evidence="1" id="KW-0880">Kelch repeat</keyword>
<feature type="domain" description="BTB" evidence="3">
    <location>
        <begin position="12"/>
        <end position="79"/>
    </location>
</feature>
<dbReference type="GO" id="GO:0005737">
    <property type="term" value="C:cytoplasm"/>
    <property type="evidence" value="ECO:0000318"/>
    <property type="project" value="GO_Central"/>
</dbReference>
<dbReference type="PRINTS" id="PR00501">
    <property type="entry name" value="KELCHREPEAT"/>
</dbReference>
<dbReference type="SUPFAM" id="SSF50965">
    <property type="entry name" value="Galactose oxidase, central domain"/>
    <property type="match status" value="1"/>
</dbReference>
<dbReference type="GO" id="GO:1990756">
    <property type="term" value="F:ubiquitin-like ligase-substrate adaptor activity"/>
    <property type="evidence" value="ECO:0000318"/>
    <property type="project" value="GO_Central"/>
</dbReference>
<dbReference type="Pfam" id="PF00651">
    <property type="entry name" value="BTB"/>
    <property type="match status" value="1"/>
</dbReference>
<evidence type="ECO:0000256" key="1">
    <source>
        <dbReference type="ARBA" id="ARBA00022441"/>
    </source>
</evidence>
<dbReference type="eggNOG" id="KOG4441">
    <property type="taxonomic scope" value="Eukaryota"/>
</dbReference>
<dbReference type="Gene3D" id="3.30.710.10">
    <property type="entry name" value="Potassium Channel Kv1.1, Chain A"/>
    <property type="match status" value="1"/>
</dbReference>
<name>A7SR72_NEMVE</name>
<dbReference type="PIRSF" id="PIRSF037037">
    <property type="entry name" value="Kelch-like_protein_gigaxonin"/>
    <property type="match status" value="1"/>
</dbReference>
<dbReference type="PhylomeDB" id="A7SR72"/>
<dbReference type="FunFam" id="3.30.710.10:FF:000001">
    <property type="entry name" value="Kelch-like family member 20"/>
    <property type="match status" value="1"/>
</dbReference>
<evidence type="ECO:0000259" key="3">
    <source>
        <dbReference type="PROSITE" id="PS50097"/>
    </source>
</evidence>
<dbReference type="GO" id="GO:0043161">
    <property type="term" value="P:proteasome-mediated ubiquitin-dependent protein catabolic process"/>
    <property type="evidence" value="ECO:0000318"/>
    <property type="project" value="GO_Central"/>
</dbReference>
<dbReference type="FunFam" id="1.25.40.420:FF:000001">
    <property type="entry name" value="Kelch-like family member 12"/>
    <property type="match status" value="1"/>
</dbReference>
<dbReference type="InterPro" id="IPR015915">
    <property type="entry name" value="Kelch-typ_b-propeller"/>
</dbReference>
<dbReference type="GO" id="GO:0031463">
    <property type="term" value="C:Cul3-RING ubiquitin ligase complex"/>
    <property type="evidence" value="ECO:0000318"/>
    <property type="project" value="GO_Central"/>
</dbReference>
<dbReference type="Gene3D" id="2.120.10.80">
    <property type="entry name" value="Kelch-type beta propeller"/>
    <property type="match status" value="2"/>
</dbReference>
<keyword evidence="2" id="KW-0677">Repeat</keyword>
<dbReference type="Proteomes" id="UP000001593">
    <property type="component" value="Unassembled WGS sequence"/>
</dbReference>
<dbReference type="SUPFAM" id="SSF54695">
    <property type="entry name" value="POZ domain"/>
    <property type="match status" value="1"/>
</dbReference>
<dbReference type="OMA" id="SYNYVER"/>
<dbReference type="SMART" id="SM00225">
    <property type="entry name" value="BTB"/>
    <property type="match status" value="1"/>
</dbReference>
<protein>
    <recommendedName>
        <fullName evidence="3">BTB domain-containing protein</fullName>
    </recommendedName>
</protein>
<dbReference type="AlphaFoldDB" id="A7SR72"/>
<dbReference type="InterPro" id="IPR006652">
    <property type="entry name" value="Kelch_1"/>
</dbReference>
<dbReference type="Pfam" id="PF01344">
    <property type="entry name" value="Kelch_1"/>
    <property type="match status" value="3"/>
</dbReference>
<dbReference type="InterPro" id="IPR011043">
    <property type="entry name" value="Gal_Oxase/kelch_b-propeller"/>
</dbReference>
<gene>
    <name evidence="4" type="ORF">NEMVEDRAFT_v1g230758</name>
</gene>
<dbReference type="SUPFAM" id="SSF117281">
    <property type="entry name" value="Kelch motif"/>
    <property type="match status" value="1"/>
</dbReference>
<dbReference type="InterPro" id="IPR017096">
    <property type="entry name" value="BTB-kelch_protein"/>
</dbReference>
<dbReference type="PANTHER" id="PTHR24412">
    <property type="entry name" value="KELCH PROTEIN"/>
    <property type="match status" value="1"/>
</dbReference>
<dbReference type="InParanoid" id="A7SR72"/>
<proteinExistence type="predicted"/>
<dbReference type="Pfam" id="PF07707">
    <property type="entry name" value="BACK"/>
    <property type="match status" value="1"/>
</dbReference>
<evidence type="ECO:0000313" key="4">
    <source>
        <dbReference type="EMBL" id="EDO33787.1"/>
    </source>
</evidence>
<dbReference type="InterPro" id="IPR011333">
    <property type="entry name" value="SKP1/BTB/POZ_sf"/>
</dbReference>
<dbReference type="SMART" id="SM00875">
    <property type="entry name" value="BACK"/>
    <property type="match status" value="1"/>
</dbReference>
<dbReference type="SMART" id="SM00612">
    <property type="entry name" value="Kelch"/>
    <property type="match status" value="6"/>
</dbReference>
<keyword evidence="5" id="KW-1185">Reference proteome</keyword>
<evidence type="ECO:0000256" key="2">
    <source>
        <dbReference type="ARBA" id="ARBA00022737"/>
    </source>
</evidence>
<dbReference type="EMBL" id="DS469757">
    <property type="protein sequence ID" value="EDO33787.1"/>
    <property type="molecule type" value="Genomic_DNA"/>
</dbReference>
<dbReference type="HOGENOM" id="CLU_004253_14_2_1"/>
<accession>A7SR72</accession>
<dbReference type="KEGG" id="nve:5505028"/>
<evidence type="ECO:0000313" key="5">
    <source>
        <dbReference type="Proteomes" id="UP000001593"/>
    </source>
</evidence>
<dbReference type="InterPro" id="IPR011705">
    <property type="entry name" value="BACK"/>
</dbReference>
<dbReference type="Gene3D" id="1.25.40.420">
    <property type="match status" value="1"/>
</dbReference>
<dbReference type="PANTHER" id="PTHR24412:SF501">
    <property type="entry name" value="BTB DOMAIN-CONTAINING PROTEIN"/>
    <property type="match status" value="1"/>
</dbReference>
<organism evidence="4 5">
    <name type="scientific">Nematostella vectensis</name>
    <name type="common">Starlet sea anemone</name>
    <dbReference type="NCBI Taxonomy" id="45351"/>
    <lineage>
        <taxon>Eukaryota</taxon>
        <taxon>Metazoa</taxon>
        <taxon>Cnidaria</taxon>
        <taxon>Anthozoa</taxon>
        <taxon>Hexacorallia</taxon>
        <taxon>Actiniaria</taxon>
        <taxon>Edwardsiidae</taxon>
        <taxon>Nematostella</taxon>
    </lineage>
</organism>
<sequence>MMNELRKKRELCDVLLHVGGREFRGHRIVLAGASSYLRAMFTNGMLESGMRDIKLQGIDPAVMEILLDFVYTGIVDISVENVQALLSGATLLNLQTLSQACCSFLQTHLDASNCLGIRAFADLYSCTELENAAFKYICQHFLDVIKCDEFLQLPYRDLKSLLESDLIQVRTEDQVFEAMESWVYHDFKQRKDYCSDLLARIRLPLLSLEFLEERVFPSKLIKSSTDCQLLLARVLNETSRNLPPYMTTQRAQPLSIYVIGGRNALDCQLATLERYDVLADEWVSMENMKHARTAVGACSLNGLLYVVGGECAVNSPHDDTMYVRYMECYDPIVRQWILLADIAIQRSFVSVVAANGYLYAVGGEDRTCSYNYVERYDPKSNHWITVQSMRRKRSGAGVAVCDGKIYVAGGYDRGVHSDRASVECYDPENDSWSFVTELEKARSGLVLAEYNGCLYAFGGRNRSTDHYFDLVEKYNPQTHQWTPVAPMLTPRAWPSAAVHDGKIYLLGGFDGASRLASAEVYDPELDTWSYIRDMHVSRAGCGAAVL</sequence>
<reference evidence="4 5" key="1">
    <citation type="journal article" date="2007" name="Science">
        <title>Sea anemone genome reveals ancestral eumetazoan gene repertoire and genomic organization.</title>
        <authorList>
            <person name="Putnam N.H."/>
            <person name="Srivastava M."/>
            <person name="Hellsten U."/>
            <person name="Dirks B."/>
            <person name="Chapman J."/>
            <person name="Salamov A."/>
            <person name="Terry A."/>
            <person name="Shapiro H."/>
            <person name="Lindquist E."/>
            <person name="Kapitonov V.V."/>
            <person name="Jurka J."/>
            <person name="Genikhovich G."/>
            <person name="Grigoriev I.V."/>
            <person name="Lucas S.M."/>
            <person name="Steele R.E."/>
            <person name="Finnerty J.R."/>
            <person name="Technau U."/>
            <person name="Martindale M.Q."/>
            <person name="Rokhsar D.S."/>
        </authorList>
    </citation>
    <scope>NUCLEOTIDE SEQUENCE [LARGE SCALE GENOMIC DNA]</scope>
    <source>
        <strain evidence="5">CH2 X CH6</strain>
    </source>
</reference>
<dbReference type="InterPro" id="IPR000210">
    <property type="entry name" value="BTB/POZ_dom"/>
</dbReference>
<dbReference type="Pfam" id="PF24681">
    <property type="entry name" value="Kelch_KLHDC2_KLHL20_DRC7"/>
    <property type="match status" value="1"/>
</dbReference>
<dbReference type="PROSITE" id="PS50097">
    <property type="entry name" value="BTB"/>
    <property type="match status" value="1"/>
</dbReference>